<dbReference type="EMBL" id="FNZN01000011">
    <property type="protein sequence ID" value="SEM18082.1"/>
    <property type="molecule type" value="Genomic_DNA"/>
</dbReference>
<gene>
    <name evidence="1" type="ORF">SAMN04488008_11116</name>
</gene>
<organism evidence="1 2">
    <name type="scientific">Maribacter orientalis</name>
    <dbReference type="NCBI Taxonomy" id="228957"/>
    <lineage>
        <taxon>Bacteria</taxon>
        <taxon>Pseudomonadati</taxon>
        <taxon>Bacteroidota</taxon>
        <taxon>Flavobacteriia</taxon>
        <taxon>Flavobacteriales</taxon>
        <taxon>Flavobacteriaceae</taxon>
        <taxon>Maribacter</taxon>
    </lineage>
</organism>
<dbReference type="RefSeq" id="WP_091626944.1">
    <property type="nucleotide sequence ID" value="NZ_FNZN01000011.1"/>
</dbReference>
<reference evidence="2" key="1">
    <citation type="submission" date="2016-10" db="EMBL/GenBank/DDBJ databases">
        <authorList>
            <person name="Varghese N."/>
            <person name="Submissions S."/>
        </authorList>
    </citation>
    <scope>NUCLEOTIDE SEQUENCE [LARGE SCALE GENOMIC DNA]</scope>
    <source>
        <strain evidence="2">DSM 16471</strain>
    </source>
</reference>
<dbReference type="OrthoDB" id="1417969at2"/>
<protein>
    <submittedName>
        <fullName evidence="1">Uncharacterized protein</fullName>
    </submittedName>
</protein>
<accession>A0A1H7W913</accession>
<evidence type="ECO:0000313" key="2">
    <source>
        <dbReference type="Proteomes" id="UP000198990"/>
    </source>
</evidence>
<name>A0A1H7W913_9FLAO</name>
<dbReference type="PROSITE" id="PS51257">
    <property type="entry name" value="PROKAR_LIPOPROTEIN"/>
    <property type="match status" value="1"/>
</dbReference>
<keyword evidence="2" id="KW-1185">Reference proteome</keyword>
<evidence type="ECO:0000313" key="1">
    <source>
        <dbReference type="EMBL" id="SEM18082.1"/>
    </source>
</evidence>
<dbReference type="STRING" id="228957.SAMN04488008_11116"/>
<dbReference type="AlphaFoldDB" id="A0A1H7W913"/>
<proteinExistence type="predicted"/>
<dbReference type="Proteomes" id="UP000198990">
    <property type="component" value="Unassembled WGS sequence"/>
</dbReference>
<sequence>MKKYLFIGCSILFFGCNDGDLQIETVNFDSIDTVQNCDVVSILTSNVLFKINGDEALIITLPSGLLKNTVTTTDIESAVPGNSQVSYRIFSDNVTSAYFCDSPPPLTPTVMEEIEAQGGSVIVTTSSTDNITFTHTIKLSGISFLNENGSRITDLQINEFGTVTTGG</sequence>